<dbReference type="EMBL" id="CAJVPU010002875">
    <property type="protein sequence ID" value="CAG8509258.1"/>
    <property type="molecule type" value="Genomic_DNA"/>
</dbReference>
<keyword evidence="2" id="KW-1185">Reference proteome</keyword>
<reference evidence="1" key="1">
    <citation type="submission" date="2021-06" db="EMBL/GenBank/DDBJ databases">
        <authorList>
            <person name="Kallberg Y."/>
            <person name="Tangrot J."/>
            <person name="Rosling A."/>
        </authorList>
    </citation>
    <scope>NUCLEOTIDE SEQUENCE</scope>
    <source>
        <strain evidence="1">IL203A</strain>
    </source>
</reference>
<accession>A0ACA9L764</accession>
<comment type="caution">
    <text evidence="1">The sequence shown here is derived from an EMBL/GenBank/DDBJ whole genome shotgun (WGS) entry which is preliminary data.</text>
</comment>
<gene>
    <name evidence="1" type="ORF">DHETER_LOCUS3380</name>
</gene>
<organism evidence="1 2">
    <name type="scientific">Dentiscutata heterogama</name>
    <dbReference type="NCBI Taxonomy" id="1316150"/>
    <lineage>
        <taxon>Eukaryota</taxon>
        <taxon>Fungi</taxon>
        <taxon>Fungi incertae sedis</taxon>
        <taxon>Mucoromycota</taxon>
        <taxon>Glomeromycotina</taxon>
        <taxon>Glomeromycetes</taxon>
        <taxon>Diversisporales</taxon>
        <taxon>Gigasporaceae</taxon>
        <taxon>Dentiscutata</taxon>
    </lineage>
</organism>
<evidence type="ECO:0000313" key="2">
    <source>
        <dbReference type="Proteomes" id="UP000789702"/>
    </source>
</evidence>
<sequence>MLDNNSSENQLRSYLSSLQNEIKSSSCSVEIVSEFLRGPLDFFENENWKGPFPNRQLHKYFLTKLYSKHLSFILENIINNWFEILTRSQQQMLVTEYFVPSGEKSLQKQTRACISLQVLVTHFSVSSQQNSHLEQRQQIYLLMIIKKFLVSLFNTYSISDFFDAIMSNEDINLNERLPYWKEFVSLVCSIPERTANLMILNQNQIYNSRSLEDDVLKDAIEMFVLAFGELFSKICRIGHSKTLVQAIYHFLVRRLNPSVNRTYQDIWHRVTASFSPHMLESFITSLLLHAQNCDLSKISTPVSMDDQSRHLIRKIAKILVLLTGNINNESVLFLIKYKYFMGGKSFSVTILRVLCCFLCWRGLQKEANDDNNLTLKPLIYDDLINVLKTLISSWSDPTFVKHGSITDQKYITSAILILFGYLPKGTLIDAGITREIVSGVSRWLQNSSEESRKLGMITAEMLSRLTDETGNVLDFELNSEDEDVKYLRQLVEVKDGLLDLPDIENHDIEDQENTVSKSDQIVDLSEKHYNTEIPIDSIPTLENINSQPVDSDDDDEFEPYPMEEESENEEDDKCEPQTKNKKVLPPVYIIDLLSYLKSSDDPDKIEVAINTAAKLIRDKTGFGMELDDHAAELARILINLRDTFELKKFDENRQAALIALACGSPRITVPYIIQQFFETRYSLSDKLMILSALSSAAKELSGIRIEEIKDIPAKKEVPSIELTTQSTNELGLISKNTLNGPTSDKVRWLSRRPKVEYARLNSTKKNRFNELAAKTFFFPLLAGFWMWSRNRDQGEILYEPVLVHRYVVTLAIFVQCSTNTVDLIQIDREYWDLLLSLRYNYDPTVLSALLFGINSILNSLSERELAEDFGKELVETQQWIAAILENQNNENIQPMAVWILAKIQGIAFVRLKFHNKSQRTRQSIHSTQQNDLTSMRSTETSNGPIQSTFTNYQLGNLTERSDIFILSPPPIYRNDLPPPYSAEGIPENTPNISPLTQITISSTNEH</sequence>
<evidence type="ECO:0000313" key="1">
    <source>
        <dbReference type="EMBL" id="CAG8509258.1"/>
    </source>
</evidence>
<name>A0ACA9L764_9GLOM</name>
<proteinExistence type="predicted"/>
<dbReference type="Proteomes" id="UP000789702">
    <property type="component" value="Unassembled WGS sequence"/>
</dbReference>
<protein>
    <submittedName>
        <fullName evidence="1">16220_t:CDS:1</fullName>
    </submittedName>
</protein>